<dbReference type="SUPFAM" id="SSF48371">
    <property type="entry name" value="ARM repeat"/>
    <property type="match status" value="1"/>
</dbReference>
<dbReference type="InterPro" id="IPR018568">
    <property type="entry name" value="DUF2019"/>
</dbReference>
<comment type="caution">
    <text evidence="2">The sequence shown here is derived from an EMBL/GenBank/DDBJ whole genome shotgun (WGS) entry which is preliminary data.</text>
</comment>
<protein>
    <submittedName>
        <fullName evidence="2">DUF2019 domain-containing protein</fullName>
    </submittedName>
</protein>
<dbReference type="EMBL" id="JACXWY010000007">
    <property type="protein sequence ID" value="MBD3846658.1"/>
    <property type="molecule type" value="Genomic_DNA"/>
</dbReference>
<reference evidence="2" key="1">
    <citation type="submission" date="2020-09" db="EMBL/GenBank/DDBJ databases">
        <title>Bosea spartocytisi sp. nov. a root nodule endophyte of Spartocytisus supranubius in the high mountain ecosystem fo the Teide National Park (Canary Islands, Spain).</title>
        <authorList>
            <person name="Pulido-Suarez L."/>
            <person name="Peix A."/>
            <person name="Igual J.M."/>
            <person name="Socas-Perez N."/>
            <person name="Velazquez E."/>
            <person name="Flores-Felix J.D."/>
            <person name="Leon-Barrios M."/>
        </authorList>
    </citation>
    <scope>NUCLEOTIDE SEQUENCE</scope>
    <source>
        <strain evidence="2">SSUT16</strain>
    </source>
</reference>
<evidence type="ECO:0000313" key="3">
    <source>
        <dbReference type="Proteomes" id="UP000619295"/>
    </source>
</evidence>
<proteinExistence type="predicted"/>
<dbReference type="Pfam" id="PF09450">
    <property type="entry name" value="DUF2019"/>
    <property type="match status" value="1"/>
</dbReference>
<evidence type="ECO:0000259" key="1">
    <source>
        <dbReference type="Pfam" id="PF09450"/>
    </source>
</evidence>
<dbReference type="Gene3D" id="1.25.40.70">
    <property type="entry name" value="Phosphatidylinositol 3-kinase, accessory domain (PIK)"/>
    <property type="match status" value="1"/>
</dbReference>
<sequence>MSRKHDLKSLSNAEILQLFEQLCIEQYDAIEGNENARANRLITSTFAMENELKSRPGDQRRILMKLFGHPNMQVRLAAARANLAVDYLAARRELEAIIDEQWFPQAGDAGMTLWNLDRGFYRPT</sequence>
<dbReference type="Proteomes" id="UP000619295">
    <property type="component" value="Unassembled WGS sequence"/>
</dbReference>
<organism evidence="2 3">
    <name type="scientific">Bosea spartocytisi</name>
    <dbReference type="NCBI Taxonomy" id="2773451"/>
    <lineage>
        <taxon>Bacteria</taxon>
        <taxon>Pseudomonadati</taxon>
        <taxon>Pseudomonadota</taxon>
        <taxon>Alphaproteobacteria</taxon>
        <taxon>Hyphomicrobiales</taxon>
        <taxon>Boseaceae</taxon>
        <taxon>Bosea</taxon>
    </lineage>
</organism>
<feature type="domain" description="DUF2019" evidence="1">
    <location>
        <begin position="14"/>
        <end position="117"/>
    </location>
</feature>
<accession>A0A927I1Q3</accession>
<gene>
    <name evidence="2" type="ORF">IED13_13190</name>
</gene>
<keyword evidence="3" id="KW-1185">Reference proteome</keyword>
<name>A0A927I1Q3_9HYPH</name>
<evidence type="ECO:0000313" key="2">
    <source>
        <dbReference type="EMBL" id="MBD3846658.1"/>
    </source>
</evidence>
<dbReference type="RefSeq" id="WP_191124435.1">
    <property type="nucleotide sequence ID" value="NZ_JACXWY010000007.1"/>
</dbReference>
<dbReference type="InterPro" id="IPR042236">
    <property type="entry name" value="PI3K_accessory_sf"/>
</dbReference>
<dbReference type="AlphaFoldDB" id="A0A927I1Q3"/>
<dbReference type="InterPro" id="IPR016024">
    <property type="entry name" value="ARM-type_fold"/>
</dbReference>